<dbReference type="EMBL" id="JAUSWC010000008">
    <property type="protein sequence ID" value="MDQ0487732.1"/>
    <property type="molecule type" value="Genomic_DNA"/>
</dbReference>
<sequence length="32" mass="3668">MRTPTGRQVQLMRVTVGKLQFAHFIASRVLEP</sequence>
<organism evidence="1 2">
    <name type="scientific">Streptomyces thermodiastaticus</name>
    <dbReference type="NCBI Taxonomy" id="44061"/>
    <lineage>
        <taxon>Bacteria</taxon>
        <taxon>Bacillati</taxon>
        <taxon>Actinomycetota</taxon>
        <taxon>Actinomycetes</taxon>
        <taxon>Kitasatosporales</taxon>
        <taxon>Streptomycetaceae</taxon>
        <taxon>Streptomyces</taxon>
    </lineage>
</organism>
<proteinExistence type="predicted"/>
<protein>
    <submittedName>
        <fullName evidence="1">Uncharacterized protein</fullName>
    </submittedName>
</protein>
<evidence type="ECO:0000313" key="2">
    <source>
        <dbReference type="Proteomes" id="UP001236795"/>
    </source>
</evidence>
<accession>A0ABU0KEC2</accession>
<comment type="caution">
    <text evidence="1">The sequence shown here is derived from an EMBL/GenBank/DDBJ whole genome shotgun (WGS) entry which is preliminary data.</text>
</comment>
<name>A0ABU0KEC2_9ACTN</name>
<dbReference type="Proteomes" id="UP001236795">
    <property type="component" value="Unassembled WGS sequence"/>
</dbReference>
<gene>
    <name evidence="1" type="ORF">QO019_002587</name>
</gene>
<reference evidence="1 2" key="1">
    <citation type="submission" date="2023-07" db="EMBL/GenBank/DDBJ databases">
        <title>Genomic Encyclopedia of Type Strains, Phase IV (KMG-IV): sequencing the most valuable type-strain genomes for metagenomic binning, comparative biology and taxonomic classification.</title>
        <authorList>
            <person name="Goeker M."/>
        </authorList>
    </citation>
    <scope>NUCLEOTIDE SEQUENCE [LARGE SCALE GENOMIC DNA]</scope>
    <source>
        <strain evidence="1 2">DSM 40573</strain>
    </source>
</reference>
<keyword evidence="2" id="KW-1185">Reference proteome</keyword>
<evidence type="ECO:0000313" key="1">
    <source>
        <dbReference type="EMBL" id="MDQ0487732.1"/>
    </source>
</evidence>